<sequence length="110" mass="13239">MDCNEILQNWRELLKTHKTQINQTKKIRNKIYADTDTGRIDILKEIDLSYEHVEQLLSLSIILLKDINEKLFDRGFLDNTIFFRNPQIIEILAEYHSKKRKQRILDILKK</sequence>
<dbReference type="Proteomes" id="UP001070176">
    <property type="component" value="Unassembled WGS sequence"/>
</dbReference>
<protein>
    <submittedName>
        <fullName evidence="1">Uncharacterized protein</fullName>
    </submittedName>
</protein>
<organism evidence="1 2">
    <name type="scientific">Chryseobacterium luquanense</name>
    <dbReference type="NCBI Taxonomy" id="2983766"/>
    <lineage>
        <taxon>Bacteria</taxon>
        <taxon>Pseudomonadati</taxon>
        <taxon>Bacteroidota</taxon>
        <taxon>Flavobacteriia</taxon>
        <taxon>Flavobacteriales</taxon>
        <taxon>Weeksellaceae</taxon>
        <taxon>Chryseobacterium group</taxon>
        <taxon>Chryseobacterium</taxon>
    </lineage>
</organism>
<evidence type="ECO:0000313" key="1">
    <source>
        <dbReference type="EMBL" id="MCX8530878.1"/>
    </source>
</evidence>
<gene>
    <name evidence="1" type="ORF">OEA66_00775</name>
</gene>
<dbReference type="EMBL" id="JAOVZV010000001">
    <property type="protein sequence ID" value="MCX8530878.1"/>
    <property type="molecule type" value="Genomic_DNA"/>
</dbReference>
<dbReference type="RefSeq" id="WP_267279553.1">
    <property type="nucleotide sequence ID" value="NZ_JAOVZV010000001.1"/>
</dbReference>
<name>A0ABT3XYA8_9FLAO</name>
<evidence type="ECO:0000313" key="2">
    <source>
        <dbReference type="Proteomes" id="UP001070176"/>
    </source>
</evidence>
<accession>A0ABT3XYA8</accession>
<comment type="caution">
    <text evidence="1">The sequence shown here is derived from an EMBL/GenBank/DDBJ whole genome shotgun (WGS) entry which is preliminary data.</text>
</comment>
<proteinExistence type="predicted"/>
<reference evidence="1" key="1">
    <citation type="submission" date="2022-10" db="EMBL/GenBank/DDBJ databases">
        <title>Chryseobacterium sp. nov., a novel bacterial species.</title>
        <authorList>
            <person name="Cao Y."/>
        </authorList>
    </citation>
    <scope>NUCLEOTIDE SEQUENCE</scope>
    <source>
        <strain evidence="1">KC 927</strain>
    </source>
</reference>
<keyword evidence="2" id="KW-1185">Reference proteome</keyword>